<organism evidence="2 3">
    <name type="scientific">Mesorhizobium erdmanii</name>
    <dbReference type="NCBI Taxonomy" id="1777866"/>
    <lineage>
        <taxon>Bacteria</taxon>
        <taxon>Pseudomonadati</taxon>
        <taxon>Pseudomonadota</taxon>
        <taxon>Alphaproteobacteria</taxon>
        <taxon>Hyphomicrobiales</taxon>
        <taxon>Phyllobacteriaceae</taxon>
        <taxon>Mesorhizobium</taxon>
    </lineage>
</organism>
<evidence type="ECO:0000313" key="3">
    <source>
        <dbReference type="Proteomes" id="UP000290444"/>
    </source>
</evidence>
<dbReference type="EMBL" id="MZXX01000025">
    <property type="protein sequence ID" value="RXT42853.1"/>
    <property type="molecule type" value="Genomic_DNA"/>
</dbReference>
<evidence type="ECO:0000313" key="2">
    <source>
        <dbReference type="EMBL" id="RXT42853.1"/>
    </source>
</evidence>
<comment type="caution">
    <text evidence="2">The sequence shown here is derived from an EMBL/GenBank/DDBJ whole genome shotgun (WGS) entry which is preliminary data.</text>
</comment>
<sequence>MALFFCRYHYLRHCAERRATAASAIRLLGSFRPGGVDPSRQKPDLCQSSTGKRSHQKFKAASVTFNNESQRHQIEQKVVDRMSERVRPLFKLKQQGTRLFDRGPEIFCVNQRVNPVEDLQAPSLPPSHTQRIQRRW</sequence>
<feature type="region of interest" description="Disordered" evidence="1">
    <location>
        <begin position="33"/>
        <end position="58"/>
    </location>
</feature>
<evidence type="ECO:0000256" key="1">
    <source>
        <dbReference type="SAM" id="MobiDB-lite"/>
    </source>
</evidence>
<dbReference type="AlphaFoldDB" id="A0A4Q1UWA9"/>
<proteinExistence type="predicted"/>
<dbReference type="Proteomes" id="UP000290444">
    <property type="component" value="Unassembled WGS sequence"/>
</dbReference>
<accession>A0A4Q1UWA9</accession>
<gene>
    <name evidence="2" type="ORF">B5V01_21715</name>
</gene>
<reference evidence="2 3" key="1">
    <citation type="submission" date="2017-03" db="EMBL/GenBank/DDBJ databases">
        <authorList>
            <person name="Safronova V.I."/>
            <person name="Sazanova A.L."/>
            <person name="Chirak E.R."/>
        </authorList>
    </citation>
    <scope>NUCLEOTIDE SEQUENCE [LARGE SCALE GENOMIC DNA]</scope>
    <source>
        <strain evidence="2 3">Opo-242</strain>
    </source>
</reference>
<name>A0A4Q1UWA9_9HYPH</name>
<protein>
    <submittedName>
        <fullName evidence="2">Uncharacterized protein</fullName>
    </submittedName>
</protein>